<evidence type="ECO:0000313" key="4">
    <source>
        <dbReference type="Proteomes" id="UP000006562"/>
    </source>
</evidence>
<feature type="region of interest" description="Disordered" evidence="1">
    <location>
        <begin position="22"/>
        <end position="53"/>
    </location>
</feature>
<evidence type="ECO:0000256" key="1">
    <source>
        <dbReference type="SAM" id="MobiDB-lite"/>
    </source>
</evidence>
<keyword evidence="4" id="KW-1185">Reference proteome</keyword>
<evidence type="ECO:0000313" key="3">
    <source>
        <dbReference type="EMBL" id="CBI41669.1"/>
    </source>
</evidence>
<protein>
    <recommendedName>
        <fullName evidence="5">Lipoprotein</fullName>
    </recommendedName>
</protein>
<evidence type="ECO:0000256" key="2">
    <source>
        <dbReference type="SAM" id="SignalP"/>
    </source>
</evidence>
<sequence>MKKWLVLFMSLGLALALAACGSTDDVSTGSSDSKDKKTEEKKDDSSKKIDASKQSTEALGMKVNLGDVKIMKDKINVGLNIENTTGKVLTFYPDQGNAVIGSMQLSANMFLTDGEVGGDVQGGVKQEGVLEFSAPDGKEIDVDKVKEIKLNFGDVVTDDFMKTKAVTITVPVK</sequence>
<dbReference type="KEGG" id="bao:BAMF_0543"/>
<gene>
    <name evidence="3" type="ordered locus">BAMF_0543</name>
</gene>
<reference evidence="3 4" key="1">
    <citation type="journal article" date="2011" name="Int. J. Syst. Evol. Microbiol.">
        <title>Relationship of Bacillus amyloliquefaciens clades associated with strains DSM 7T and FZB42T: a proposal for Bacillus amyloliquefaciens subsp. amyloliquefaciens subsp. nov. and Bacillus amyloliquefaciens subsp. plantarum subsp. nov. based on complete genome sequence comparisons.</title>
        <authorList>
            <person name="Borriss R."/>
            <person name="Chen X.H."/>
            <person name="Rueckert C."/>
            <person name="Blom J."/>
            <person name="Becker A."/>
            <person name="Baumgarth B."/>
            <person name="Fan B."/>
            <person name="Pukall R."/>
            <person name="Schumann P."/>
            <person name="Sproer C."/>
            <person name="Junge H."/>
            <person name="Vater J."/>
            <person name="Puhler A."/>
            <person name="Klenk H.P."/>
        </authorList>
    </citation>
    <scope>NUCLEOTIDE SEQUENCE [LARGE SCALE GENOMIC DNA]</scope>
    <source>
        <strain evidence="4">DSM 7</strain>
    </source>
</reference>
<dbReference type="Proteomes" id="UP000006562">
    <property type="component" value="Chromosome"/>
</dbReference>
<feature type="chain" id="PRO_5040506281" description="Lipoprotein" evidence="2">
    <location>
        <begin position="19"/>
        <end position="173"/>
    </location>
</feature>
<reference evidence="4" key="2">
    <citation type="journal article" date="2011" name="J. Biotechnol.">
        <title>Genome sequence of B. amyloliquefaciens type strain DSM7(T) reveals differences to plant-associated B. amyloliquefaciens FZB42.</title>
        <authorList>
            <person name="Ruckert C."/>
            <person name="Blom J."/>
            <person name="Chen X."/>
            <person name="Reva O."/>
            <person name="Borriss R."/>
        </authorList>
    </citation>
    <scope>NUCLEOTIDE SEQUENCE [LARGE SCALE GENOMIC DNA]</scope>
    <source>
        <strain evidence="4">DSM 7</strain>
    </source>
</reference>
<feature type="compositionally biased region" description="Low complexity" evidence="1">
    <location>
        <begin position="22"/>
        <end position="31"/>
    </location>
</feature>
<dbReference type="AlphaFoldDB" id="A0A9P1JEU4"/>
<organism evidence="3 4">
    <name type="scientific">Bacillus amyloliquefaciens (strain ATCC 23350 / DSM 7 / BCRC 11601 / CCUG 28519 / NBRC 15535 / NRRL B-14393 / F)</name>
    <dbReference type="NCBI Taxonomy" id="692420"/>
    <lineage>
        <taxon>Bacteria</taxon>
        <taxon>Bacillati</taxon>
        <taxon>Bacillota</taxon>
        <taxon>Bacilli</taxon>
        <taxon>Bacillales</taxon>
        <taxon>Bacillaceae</taxon>
        <taxon>Bacillus</taxon>
        <taxon>Bacillus amyloliquefaciens group</taxon>
    </lineage>
</organism>
<dbReference type="EMBL" id="FN597644">
    <property type="protein sequence ID" value="CBI41669.1"/>
    <property type="molecule type" value="Genomic_DNA"/>
</dbReference>
<feature type="signal peptide" evidence="2">
    <location>
        <begin position="1"/>
        <end position="18"/>
    </location>
</feature>
<evidence type="ECO:0008006" key="5">
    <source>
        <dbReference type="Google" id="ProtNLM"/>
    </source>
</evidence>
<proteinExistence type="predicted"/>
<feature type="compositionally biased region" description="Basic and acidic residues" evidence="1">
    <location>
        <begin position="32"/>
        <end position="51"/>
    </location>
</feature>
<dbReference type="PROSITE" id="PS51257">
    <property type="entry name" value="PROKAR_LIPOPROTEIN"/>
    <property type="match status" value="1"/>
</dbReference>
<accession>A0A9P1JEU4</accession>
<dbReference type="RefSeq" id="WP_013351189.1">
    <property type="nucleotide sequence ID" value="NC_014551.1"/>
</dbReference>
<name>A0A9P1JEU4_BACAS</name>
<keyword evidence="2" id="KW-0732">Signal</keyword>